<name>A0A5R8YLH8_9ACTN</name>
<evidence type="ECO:0000259" key="1">
    <source>
        <dbReference type="PROSITE" id="PS51186"/>
    </source>
</evidence>
<dbReference type="OrthoDB" id="3507946at2"/>
<dbReference type="InterPro" id="IPR016181">
    <property type="entry name" value="Acyl_CoA_acyltransferase"/>
</dbReference>
<dbReference type="AlphaFoldDB" id="A0A5R8YLH8"/>
<dbReference type="EMBL" id="VANP01000014">
    <property type="protein sequence ID" value="TLP54038.1"/>
    <property type="molecule type" value="Genomic_DNA"/>
</dbReference>
<gene>
    <name evidence="2" type="ORF">FED44_28860</name>
</gene>
<dbReference type="PROSITE" id="PS51186">
    <property type="entry name" value="GNAT"/>
    <property type="match status" value="1"/>
</dbReference>
<dbReference type="GO" id="GO:0016747">
    <property type="term" value="F:acyltransferase activity, transferring groups other than amino-acyl groups"/>
    <property type="evidence" value="ECO:0007669"/>
    <property type="project" value="InterPro"/>
</dbReference>
<proteinExistence type="predicted"/>
<reference evidence="2" key="1">
    <citation type="submission" date="2019-05" db="EMBL/GenBank/DDBJ databases">
        <title>Isolation, diversity and antifungal activity of Actinobacteria from wheat.</title>
        <authorList>
            <person name="Yu B."/>
        </authorList>
    </citation>
    <scope>NUCLEOTIDE SEQUENCE [LARGE SCALE GENOMIC DNA]</scope>
    <source>
        <strain evidence="2">NEAU-HEGS1-5</strain>
    </source>
</reference>
<dbReference type="Gene3D" id="3.40.630.30">
    <property type="match status" value="1"/>
</dbReference>
<evidence type="ECO:0000313" key="3">
    <source>
        <dbReference type="Proteomes" id="UP000309033"/>
    </source>
</evidence>
<dbReference type="Proteomes" id="UP000309033">
    <property type="component" value="Unassembled WGS sequence"/>
</dbReference>
<accession>A0A5R8YLH8</accession>
<organism evidence="2 3">
    <name type="scientific">Microbispora triticiradicis</name>
    <dbReference type="NCBI Taxonomy" id="2200763"/>
    <lineage>
        <taxon>Bacteria</taxon>
        <taxon>Bacillati</taxon>
        <taxon>Actinomycetota</taxon>
        <taxon>Actinomycetes</taxon>
        <taxon>Streptosporangiales</taxon>
        <taxon>Streptosporangiaceae</taxon>
        <taxon>Microbispora</taxon>
    </lineage>
</organism>
<protein>
    <submittedName>
        <fullName evidence="2">GNAT family N-acetyltransferase</fullName>
    </submittedName>
</protein>
<comment type="caution">
    <text evidence="2">The sequence shown here is derived from an EMBL/GenBank/DDBJ whole genome shotgun (WGS) entry which is preliminary data.</text>
</comment>
<feature type="domain" description="N-acetyltransferase" evidence="1">
    <location>
        <begin position="102"/>
        <end position="256"/>
    </location>
</feature>
<keyword evidence="3" id="KW-1185">Reference proteome</keyword>
<dbReference type="SUPFAM" id="SSF55729">
    <property type="entry name" value="Acyl-CoA N-acyltransferases (Nat)"/>
    <property type="match status" value="1"/>
</dbReference>
<dbReference type="InterPro" id="IPR000182">
    <property type="entry name" value="GNAT_dom"/>
</dbReference>
<evidence type="ECO:0000313" key="2">
    <source>
        <dbReference type="EMBL" id="TLP54038.1"/>
    </source>
</evidence>
<sequence length="318" mass="35564">MKIETVNGLTIGLVDVGEAENGDWERHRGELDLVRVVDPPPESWPRLRAAGFAVHPSWITWMAPVAASEEEFLSRLSVQERRNVRLGLRYAAGRDVRMDVADPVDDLVFDDFLKLYEPHIGGMRHGVPYASMEREEILGMREDYFAVQAFEDDTLVGCCMCRKRADASTVVIRFVTTTQDSRQHRIVRAMYMRVFAKARELGYQSVSLGTDPALYGHIAKPGLFRFKSRLGFTPIPARLFGTMDDPDEATRVLRLDTLTEPSLLISYAIADDAGAGEITFDTPLRLDVLTGEDTTDPDQDLGPYRAPFLTGVGLVRIG</sequence>
<dbReference type="Pfam" id="PF00583">
    <property type="entry name" value="Acetyltransf_1"/>
    <property type="match status" value="1"/>
</dbReference>